<dbReference type="RefSeq" id="WP_228085504.1">
    <property type="nucleotide sequence ID" value="NZ_JACVHL010000002.1"/>
</dbReference>
<reference evidence="2" key="1">
    <citation type="submission" date="2020-09" db="EMBL/GenBank/DDBJ databases">
        <title>Genome sequence of Vibrio parahaemolyticus isolates.</title>
        <authorList>
            <person name="Hammerl J.A."/>
            <person name="Strauch E."/>
        </authorList>
    </citation>
    <scope>NUCLEOTIDE SEQUENCE</scope>
    <source>
        <strain evidence="2">17-VB00146</strain>
    </source>
</reference>
<dbReference type="EMBL" id="JACVHL010000002">
    <property type="protein sequence ID" value="MCC3803830.1"/>
    <property type="molecule type" value="Genomic_DNA"/>
</dbReference>
<dbReference type="AlphaFoldDB" id="A0A9Q3UBM0"/>
<protein>
    <submittedName>
        <fullName evidence="2">Uncharacterized protein</fullName>
    </submittedName>
</protein>
<feature type="signal peptide" evidence="1">
    <location>
        <begin position="1"/>
        <end position="23"/>
    </location>
</feature>
<evidence type="ECO:0000313" key="3">
    <source>
        <dbReference type="Proteomes" id="UP000726777"/>
    </source>
</evidence>
<keyword evidence="1" id="KW-0732">Signal</keyword>
<evidence type="ECO:0000313" key="2">
    <source>
        <dbReference type="EMBL" id="MCC3803830.1"/>
    </source>
</evidence>
<feature type="chain" id="PRO_5040184327" evidence="1">
    <location>
        <begin position="24"/>
        <end position="142"/>
    </location>
</feature>
<name>A0A9Q3UBM0_VIBPH</name>
<accession>A0A9Q3UBM0</accession>
<organism evidence="2 3">
    <name type="scientific">Vibrio parahaemolyticus</name>
    <dbReference type="NCBI Taxonomy" id="670"/>
    <lineage>
        <taxon>Bacteria</taxon>
        <taxon>Pseudomonadati</taxon>
        <taxon>Pseudomonadota</taxon>
        <taxon>Gammaproteobacteria</taxon>
        <taxon>Vibrionales</taxon>
        <taxon>Vibrionaceae</taxon>
        <taxon>Vibrio</taxon>
    </lineage>
</organism>
<proteinExistence type="predicted"/>
<gene>
    <name evidence="2" type="ORF">IB292_02150</name>
</gene>
<comment type="caution">
    <text evidence="2">The sequence shown here is derived from an EMBL/GenBank/DDBJ whole genome shotgun (WGS) entry which is preliminary data.</text>
</comment>
<evidence type="ECO:0000256" key="1">
    <source>
        <dbReference type="SAM" id="SignalP"/>
    </source>
</evidence>
<sequence>MKNNLHTSILGLFIAAISTGAHAHGKSHIQNYAAVCPTLVQQYEDSIPSLHRSKAKLVKTKDIEIRTLFITKDSLKTVMLKCPTGSRFMNNSTCRFDESGIFVTKDLVRPAPIEDSDFGNVGRVYRKQYLYECKFSIGYTLD</sequence>
<dbReference type="Proteomes" id="UP000726777">
    <property type="component" value="Unassembled WGS sequence"/>
</dbReference>